<evidence type="ECO:0000256" key="7">
    <source>
        <dbReference type="ARBA" id="ARBA00023033"/>
    </source>
</evidence>
<keyword evidence="12" id="KW-1185">Reference proteome</keyword>
<keyword evidence="10" id="KW-0812">Transmembrane</keyword>
<feature type="transmembrane region" description="Helical" evidence="10">
    <location>
        <begin position="12"/>
        <end position="31"/>
    </location>
</feature>
<accession>A0A6A5U4J5</accession>
<evidence type="ECO:0000256" key="8">
    <source>
        <dbReference type="PIRSR" id="PIRSR602402-1"/>
    </source>
</evidence>
<organism evidence="11 12">
    <name type="scientific">Byssothecium circinans</name>
    <dbReference type="NCBI Taxonomy" id="147558"/>
    <lineage>
        <taxon>Eukaryota</taxon>
        <taxon>Fungi</taxon>
        <taxon>Dikarya</taxon>
        <taxon>Ascomycota</taxon>
        <taxon>Pezizomycotina</taxon>
        <taxon>Dothideomycetes</taxon>
        <taxon>Pleosporomycetidae</taxon>
        <taxon>Pleosporales</taxon>
        <taxon>Massarineae</taxon>
        <taxon>Massarinaceae</taxon>
        <taxon>Byssothecium</taxon>
    </lineage>
</organism>
<evidence type="ECO:0000256" key="10">
    <source>
        <dbReference type="SAM" id="Phobius"/>
    </source>
</evidence>
<dbReference type="PRINTS" id="PR00385">
    <property type="entry name" value="P450"/>
</dbReference>
<feature type="binding site" description="axial binding residue" evidence="8">
    <location>
        <position position="445"/>
    </location>
    <ligand>
        <name>heme</name>
        <dbReference type="ChEBI" id="CHEBI:30413"/>
    </ligand>
    <ligandPart>
        <name>Fe</name>
        <dbReference type="ChEBI" id="CHEBI:18248"/>
    </ligandPart>
</feature>
<evidence type="ECO:0000256" key="2">
    <source>
        <dbReference type="ARBA" id="ARBA00010617"/>
    </source>
</evidence>
<dbReference type="GO" id="GO:0020037">
    <property type="term" value="F:heme binding"/>
    <property type="evidence" value="ECO:0007669"/>
    <property type="project" value="InterPro"/>
</dbReference>
<dbReference type="AlphaFoldDB" id="A0A6A5U4J5"/>
<keyword evidence="10" id="KW-0472">Membrane</keyword>
<dbReference type="PRINTS" id="PR00464">
    <property type="entry name" value="EP450II"/>
</dbReference>
<dbReference type="OrthoDB" id="1470350at2759"/>
<dbReference type="GO" id="GO:0016712">
    <property type="term" value="F:oxidoreductase activity, acting on paired donors, with incorporation or reduction of molecular oxygen, reduced flavin or flavoprotein as one donor, and incorporation of one atom of oxygen"/>
    <property type="evidence" value="ECO:0007669"/>
    <property type="project" value="InterPro"/>
</dbReference>
<dbReference type="Proteomes" id="UP000800035">
    <property type="component" value="Unassembled WGS sequence"/>
</dbReference>
<dbReference type="EMBL" id="ML976993">
    <property type="protein sequence ID" value="KAF1956047.1"/>
    <property type="molecule type" value="Genomic_DNA"/>
</dbReference>
<keyword evidence="6 8" id="KW-0408">Iron</keyword>
<keyword evidence="7 9" id="KW-0503">Monooxygenase</keyword>
<dbReference type="InterPro" id="IPR047146">
    <property type="entry name" value="Cyt_P450_E_CYP52_fungi"/>
</dbReference>
<keyword evidence="4 8" id="KW-0479">Metal-binding</keyword>
<dbReference type="InterPro" id="IPR036396">
    <property type="entry name" value="Cyt_P450_sf"/>
</dbReference>
<dbReference type="PANTHER" id="PTHR24287">
    <property type="entry name" value="P450, PUTATIVE (EUROFUNG)-RELATED"/>
    <property type="match status" value="1"/>
</dbReference>
<dbReference type="GO" id="GO:0005506">
    <property type="term" value="F:iron ion binding"/>
    <property type="evidence" value="ECO:0007669"/>
    <property type="project" value="InterPro"/>
</dbReference>
<dbReference type="InterPro" id="IPR017972">
    <property type="entry name" value="Cyt_P450_CS"/>
</dbReference>
<proteinExistence type="inferred from homology"/>
<dbReference type="InterPro" id="IPR002974">
    <property type="entry name" value="Cyt_P450_E_CYP52_ascomycetes"/>
</dbReference>
<evidence type="ECO:0000256" key="9">
    <source>
        <dbReference type="RuleBase" id="RU000461"/>
    </source>
</evidence>
<dbReference type="SUPFAM" id="SSF48264">
    <property type="entry name" value="Cytochrome P450"/>
    <property type="match status" value="1"/>
</dbReference>
<dbReference type="InterPro" id="IPR001128">
    <property type="entry name" value="Cyt_P450"/>
</dbReference>
<name>A0A6A5U4J5_9PLEO</name>
<dbReference type="PROSITE" id="PS00086">
    <property type="entry name" value="CYTOCHROME_P450"/>
    <property type="match status" value="1"/>
</dbReference>
<keyword evidence="5 9" id="KW-0560">Oxidoreductase</keyword>
<evidence type="ECO:0000313" key="12">
    <source>
        <dbReference type="Proteomes" id="UP000800035"/>
    </source>
</evidence>
<dbReference type="PANTHER" id="PTHR24287:SF17">
    <property type="entry name" value="P450, PUTATIVE (EUROFUNG)-RELATED"/>
    <property type="match status" value="1"/>
</dbReference>
<dbReference type="Gene3D" id="1.10.630.10">
    <property type="entry name" value="Cytochrome P450"/>
    <property type="match status" value="1"/>
</dbReference>
<evidence type="ECO:0000313" key="11">
    <source>
        <dbReference type="EMBL" id="KAF1956047.1"/>
    </source>
</evidence>
<evidence type="ECO:0000256" key="3">
    <source>
        <dbReference type="ARBA" id="ARBA00022617"/>
    </source>
</evidence>
<dbReference type="CDD" id="cd11063">
    <property type="entry name" value="CYP52"/>
    <property type="match status" value="1"/>
</dbReference>
<reference evidence="11" key="1">
    <citation type="journal article" date="2020" name="Stud. Mycol.">
        <title>101 Dothideomycetes genomes: a test case for predicting lifestyles and emergence of pathogens.</title>
        <authorList>
            <person name="Haridas S."/>
            <person name="Albert R."/>
            <person name="Binder M."/>
            <person name="Bloem J."/>
            <person name="Labutti K."/>
            <person name="Salamov A."/>
            <person name="Andreopoulos B."/>
            <person name="Baker S."/>
            <person name="Barry K."/>
            <person name="Bills G."/>
            <person name="Bluhm B."/>
            <person name="Cannon C."/>
            <person name="Castanera R."/>
            <person name="Culley D."/>
            <person name="Daum C."/>
            <person name="Ezra D."/>
            <person name="Gonzalez J."/>
            <person name="Henrissat B."/>
            <person name="Kuo A."/>
            <person name="Liang C."/>
            <person name="Lipzen A."/>
            <person name="Lutzoni F."/>
            <person name="Magnuson J."/>
            <person name="Mondo S."/>
            <person name="Nolan M."/>
            <person name="Ohm R."/>
            <person name="Pangilinan J."/>
            <person name="Park H.-J."/>
            <person name="Ramirez L."/>
            <person name="Alfaro M."/>
            <person name="Sun H."/>
            <person name="Tritt A."/>
            <person name="Yoshinaga Y."/>
            <person name="Zwiers L.-H."/>
            <person name="Turgeon B."/>
            <person name="Goodwin S."/>
            <person name="Spatafora J."/>
            <person name="Crous P."/>
            <person name="Grigoriev I."/>
        </authorList>
    </citation>
    <scope>NUCLEOTIDE SEQUENCE</scope>
    <source>
        <strain evidence="11">CBS 675.92</strain>
    </source>
</reference>
<evidence type="ECO:0000256" key="5">
    <source>
        <dbReference type="ARBA" id="ARBA00023002"/>
    </source>
</evidence>
<dbReference type="InterPro" id="IPR002402">
    <property type="entry name" value="Cyt_P450_E_grp-II"/>
</dbReference>
<evidence type="ECO:0000256" key="6">
    <source>
        <dbReference type="ARBA" id="ARBA00023004"/>
    </source>
</evidence>
<dbReference type="Pfam" id="PF00067">
    <property type="entry name" value="p450"/>
    <property type="match status" value="1"/>
</dbReference>
<sequence>MPSITNEPINYFQWLVFALLIYAVKIVYTTITRHSIARRLGCKEPPSPPQNDWLFGLDFAYQQIVNIQKNRRNASIRELHEELGPTFLSKFYGSRKVHTIEPRNVQAVMSTNFESWGVQSLRLFSFEPLIGRGIMGTDGRLWEHSRALLRPAFARKEISDLPSLETHVKSLLDKIPGDGSTVDLRPLFTRMALDASSEMLFGESLDMLGNPTPENEAWLRAMNYGQMTLGKRMQLPQWNLFTRDSKFWASCKAVHSFVEARIDAITQAVEDETLHYVLARELLKETANRTTIRNELLNVFLPAHEATGVALTNIFFNVARHPEVWNKLRAETLALPPGQGISFESLKGMRYLQAVINESLRLNPSIGTTSRIALRDTTLPIGGGSAGDAPIYIRKGDIFSVSFYSLHRRKDLFGDDAEEFKPERWDDFQPPRWAYLPFSGGPRVCIGQQMALTQAAYTIVRFLQKFKHLQNRDPVWEFHEQYTLSTQSKNGAKVAFTAA</sequence>
<evidence type="ECO:0000256" key="4">
    <source>
        <dbReference type="ARBA" id="ARBA00022723"/>
    </source>
</evidence>
<evidence type="ECO:0000256" key="1">
    <source>
        <dbReference type="ARBA" id="ARBA00001971"/>
    </source>
</evidence>
<keyword evidence="10" id="KW-1133">Transmembrane helix</keyword>
<comment type="cofactor">
    <cofactor evidence="1 8">
        <name>heme</name>
        <dbReference type="ChEBI" id="CHEBI:30413"/>
    </cofactor>
</comment>
<gene>
    <name evidence="11" type="ORF">CC80DRAFT_474115</name>
</gene>
<dbReference type="PRINTS" id="PR01239">
    <property type="entry name" value="EP450IICYP52"/>
</dbReference>
<comment type="similarity">
    <text evidence="2 9">Belongs to the cytochrome P450 family.</text>
</comment>
<keyword evidence="3 8" id="KW-0349">Heme</keyword>
<protein>
    <submittedName>
        <fullName evidence="11">Cytochrome P450</fullName>
    </submittedName>
</protein>